<gene>
    <name evidence="3" type="ORF">DN068_00485</name>
</gene>
<organism evidence="3 4">
    <name type="scientific">Taibaiella soli</name>
    <dbReference type="NCBI Taxonomy" id="1649169"/>
    <lineage>
        <taxon>Bacteria</taxon>
        <taxon>Pseudomonadati</taxon>
        <taxon>Bacteroidota</taxon>
        <taxon>Chitinophagia</taxon>
        <taxon>Chitinophagales</taxon>
        <taxon>Chitinophagaceae</taxon>
        <taxon>Taibaiella</taxon>
    </lineage>
</organism>
<keyword evidence="1" id="KW-0472">Membrane</keyword>
<keyword evidence="4" id="KW-1185">Reference proteome</keyword>
<evidence type="ECO:0000256" key="1">
    <source>
        <dbReference type="SAM" id="Phobius"/>
    </source>
</evidence>
<dbReference type="EMBL" id="QKTW01000002">
    <property type="protein sequence ID" value="PZF74709.1"/>
    <property type="molecule type" value="Genomic_DNA"/>
</dbReference>
<sequence length="362" mass="42674">MKSFTQITDPVYTPRELSATDRFFMKFIRDERDLPFVYLTVKITFTMLPVAVLLYMPFINGWTFALLAVLYQFMNNFSYKGPFGLMLHCTSHRSLFKKEYEFLNHYLPWVIAPFFGHSPETYYTHHIGMHHAENNLENDESTTMPYQRDSFRGFGHYFGVFFFAGIYHLCAYFVRKKRKKLLYRSVRGELSFILFCVGMSFVNFPATLIVFIIPFVLYRLIAMMGNWAQHAFVAAEDPGNDYKNSITCINTKYNHKCWNDGYHISHHEKQTMHWTEHPVYFQKTIDKYIDNDAIVFDGIHFLHVFVYLMRKRYDLLAKNFVNIGDRFASDEEIIVFLKKRTLKIDLATIAATARPVPVAVEP</sequence>
<protein>
    <submittedName>
        <fullName evidence="3">Fatty acid desaturase</fullName>
    </submittedName>
</protein>
<proteinExistence type="predicted"/>
<dbReference type="PANTHER" id="PTHR36459">
    <property type="entry name" value="ORF"/>
    <property type="match status" value="1"/>
</dbReference>
<dbReference type="AlphaFoldDB" id="A0A2W2BEM8"/>
<feature type="transmembrane region" description="Helical" evidence="1">
    <location>
        <begin position="52"/>
        <end position="74"/>
    </location>
</feature>
<evidence type="ECO:0000259" key="2">
    <source>
        <dbReference type="Pfam" id="PF00487"/>
    </source>
</evidence>
<dbReference type="Pfam" id="PF00487">
    <property type="entry name" value="FA_desaturase"/>
    <property type="match status" value="1"/>
</dbReference>
<accession>A0A2W2BEM8</accession>
<evidence type="ECO:0000313" key="3">
    <source>
        <dbReference type="EMBL" id="PZF74709.1"/>
    </source>
</evidence>
<feature type="transmembrane region" description="Helical" evidence="1">
    <location>
        <begin position="154"/>
        <end position="174"/>
    </location>
</feature>
<dbReference type="RefSeq" id="WP_110996915.1">
    <property type="nucleotide sequence ID" value="NZ_QKTW01000002.1"/>
</dbReference>
<reference evidence="3 4" key="1">
    <citation type="submission" date="2018-06" db="EMBL/GenBank/DDBJ databases">
        <title>Mucibacter soli gen. nov., sp. nov., a new member of the family Chitinophagaceae producing mucin.</title>
        <authorList>
            <person name="Kim M.-K."/>
            <person name="Park S."/>
            <person name="Kim T.-S."/>
            <person name="Joung Y."/>
            <person name="Han J.-H."/>
            <person name="Kim S.B."/>
        </authorList>
    </citation>
    <scope>NUCLEOTIDE SEQUENCE [LARGE SCALE GENOMIC DNA]</scope>
    <source>
        <strain evidence="3 4">R1-15</strain>
    </source>
</reference>
<dbReference type="InterPro" id="IPR005804">
    <property type="entry name" value="FA_desaturase_dom"/>
</dbReference>
<dbReference type="PANTHER" id="PTHR36459:SF1">
    <property type="entry name" value="FATTY ACID DESATURASE DOMAIN-CONTAINING PROTEIN-RELATED"/>
    <property type="match status" value="1"/>
</dbReference>
<comment type="caution">
    <text evidence="3">The sequence shown here is derived from an EMBL/GenBank/DDBJ whole genome shotgun (WGS) entry which is preliminary data.</text>
</comment>
<feature type="transmembrane region" description="Helical" evidence="1">
    <location>
        <begin position="194"/>
        <end position="217"/>
    </location>
</feature>
<evidence type="ECO:0000313" key="4">
    <source>
        <dbReference type="Proteomes" id="UP000248745"/>
    </source>
</evidence>
<keyword evidence="1" id="KW-0812">Transmembrane</keyword>
<dbReference type="Proteomes" id="UP000248745">
    <property type="component" value="Unassembled WGS sequence"/>
</dbReference>
<keyword evidence="1" id="KW-1133">Transmembrane helix</keyword>
<dbReference type="GO" id="GO:0006629">
    <property type="term" value="P:lipid metabolic process"/>
    <property type="evidence" value="ECO:0007669"/>
    <property type="project" value="InterPro"/>
</dbReference>
<feature type="domain" description="Fatty acid desaturase" evidence="2">
    <location>
        <begin position="61"/>
        <end position="282"/>
    </location>
</feature>
<name>A0A2W2BEM8_9BACT</name>
<dbReference type="OrthoDB" id="634389at2"/>